<proteinExistence type="predicted"/>
<protein>
    <submittedName>
        <fullName evidence="2">Uncharacterized protein</fullName>
    </submittedName>
</protein>
<reference evidence="3" key="1">
    <citation type="submission" date="2015-07" db="EMBL/GenBank/DDBJ databases">
        <title>Near-Complete Genome Sequence of the Cellulolytic Bacterium Bacteroides (Pseudobacteroides) cellulosolvens ATCC 35603.</title>
        <authorList>
            <person name="Dassa B."/>
            <person name="Utturkar S.M."/>
            <person name="Klingeman D.M."/>
            <person name="Hurt R.A."/>
            <person name="Keller M."/>
            <person name="Xu J."/>
            <person name="Reddy Y.H.K."/>
            <person name="Borovok I."/>
            <person name="Grinberg I.R."/>
            <person name="Lamed R."/>
            <person name="Zhivin O."/>
            <person name="Bayer E.A."/>
            <person name="Brown S.D."/>
        </authorList>
    </citation>
    <scope>NUCLEOTIDE SEQUENCE [LARGE SCALE GENOMIC DNA]</scope>
    <source>
        <strain evidence="3">DSM 2933</strain>
    </source>
</reference>
<comment type="caution">
    <text evidence="2">The sequence shown here is derived from an EMBL/GenBank/DDBJ whole genome shotgun (WGS) entry which is preliminary data.</text>
</comment>
<feature type="region of interest" description="Disordered" evidence="1">
    <location>
        <begin position="22"/>
        <end position="52"/>
    </location>
</feature>
<evidence type="ECO:0000313" key="3">
    <source>
        <dbReference type="Proteomes" id="UP000036923"/>
    </source>
</evidence>
<evidence type="ECO:0000256" key="1">
    <source>
        <dbReference type="SAM" id="MobiDB-lite"/>
    </source>
</evidence>
<dbReference type="EMBL" id="LGTC01000001">
    <property type="protein sequence ID" value="KNY27303.1"/>
    <property type="molecule type" value="Genomic_DNA"/>
</dbReference>
<dbReference type="Proteomes" id="UP000036923">
    <property type="component" value="Unassembled WGS sequence"/>
</dbReference>
<gene>
    <name evidence="2" type="ORF">Bccel_2574</name>
</gene>
<dbReference type="AlphaFoldDB" id="A0A0L6JND2"/>
<dbReference type="STRING" id="398512.Bccel_2574"/>
<feature type="compositionally biased region" description="Basic and acidic residues" evidence="1">
    <location>
        <begin position="26"/>
        <end position="52"/>
    </location>
</feature>
<dbReference type="RefSeq" id="WP_154673471.1">
    <property type="nucleotide sequence ID" value="NZ_JQKC01000019.1"/>
</dbReference>
<keyword evidence="3" id="KW-1185">Reference proteome</keyword>
<accession>A0A0L6JND2</accession>
<sequence>MKGWNPFGKIDMEIGSFLKKSPFNREYGKDDRGLFVSEDTKQKEPGEKKNDN</sequence>
<organism evidence="2 3">
    <name type="scientific">Pseudobacteroides cellulosolvens ATCC 35603 = DSM 2933</name>
    <dbReference type="NCBI Taxonomy" id="398512"/>
    <lineage>
        <taxon>Bacteria</taxon>
        <taxon>Bacillati</taxon>
        <taxon>Bacillota</taxon>
        <taxon>Clostridia</taxon>
        <taxon>Eubacteriales</taxon>
        <taxon>Oscillospiraceae</taxon>
        <taxon>Pseudobacteroides</taxon>
    </lineage>
</organism>
<name>A0A0L6JND2_9FIRM</name>
<evidence type="ECO:0000313" key="2">
    <source>
        <dbReference type="EMBL" id="KNY27303.1"/>
    </source>
</evidence>